<evidence type="ECO:0000313" key="7">
    <source>
        <dbReference type="EMBL" id="GAA4651925.1"/>
    </source>
</evidence>
<feature type="transmembrane region" description="Helical" evidence="6">
    <location>
        <begin position="91"/>
        <end position="124"/>
    </location>
</feature>
<evidence type="ECO:0000256" key="4">
    <source>
        <dbReference type="ARBA" id="ARBA00025078"/>
    </source>
</evidence>
<dbReference type="RefSeq" id="WP_345198395.1">
    <property type="nucleotide sequence ID" value="NZ_BAABFL010000465.1"/>
</dbReference>
<keyword evidence="7" id="KW-0966">Cell projection</keyword>
<dbReference type="SUPFAM" id="SSF160544">
    <property type="entry name" value="EscU C-terminal domain-like"/>
    <property type="match status" value="1"/>
</dbReference>
<feature type="compositionally biased region" description="Basic and acidic residues" evidence="5">
    <location>
        <begin position="10"/>
        <end position="30"/>
    </location>
</feature>
<feature type="region of interest" description="Disordered" evidence="5">
    <location>
        <begin position="1"/>
        <end position="30"/>
    </location>
</feature>
<keyword evidence="6" id="KW-1133">Transmembrane helix</keyword>
<evidence type="ECO:0000256" key="2">
    <source>
        <dbReference type="ARBA" id="ARBA00021622"/>
    </source>
</evidence>
<dbReference type="Proteomes" id="UP001500604">
    <property type="component" value="Unassembled WGS sequence"/>
</dbReference>
<keyword evidence="6" id="KW-0472">Membrane</keyword>
<dbReference type="InterPro" id="IPR006135">
    <property type="entry name" value="T3SS_substrate_exporter"/>
</dbReference>
<accession>A0ABP8V9H8</accession>
<comment type="function">
    <text evidence="4">Required for formation of the rod structure in the basal body of the flagellar apparatus. Together with FliI and FliH, may constitute the export apparatus of flagellin.</text>
</comment>
<gene>
    <name evidence="7" type="primary">flhB_2</name>
    <name evidence="7" type="ORF">GCM10023116_42090</name>
</gene>
<sequence>MADENEDDAQEKTEEPGERRLKQAREEGQVPRSKDMTAAVVILVLSLLFTALSQWFTDPLLQFSQHCLQFQWTDATDPGHMLALMSSASALLLSLLFTLTLIVLLSAIVGAWLMGGVIFSGKAVRPKWQRINPIKGLRRFFSSKALMELVKALLKTGLLLACLWFFIRYATASLHSLSGNDVWTGLPLGFMLLGHALLMFAVALLFTGLIDMPFQWHHHRKQLMQTHQQARETHKEEEGKPEVRRHIRRMQREVSTRRMMAEVPKADLVITNPVHYAVAIRYRESESRAPVVLASGVDELAKTIISVARHHHRTVVLYPVLARALYYTVKPGETIPADLYLAVAKILAYVYQLKRYRAGEREDHPDLPVIDLPEHYRRQQTTSANHVPG</sequence>
<protein>
    <recommendedName>
        <fullName evidence="2">Flagellar biosynthetic protein FlhB</fullName>
    </recommendedName>
</protein>
<comment type="caution">
    <text evidence="7">The sequence shown here is derived from an EMBL/GenBank/DDBJ whole genome shotgun (WGS) entry which is preliminary data.</text>
</comment>
<dbReference type="EMBL" id="BAABFL010000465">
    <property type="protein sequence ID" value="GAA4651925.1"/>
    <property type="molecule type" value="Genomic_DNA"/>
</dbReference>
<feature type="transmembrane region" description="Helical" evidence="6">
    <location>
        <begin position="187"/>
        <end position="210"/>
    </location>
</feature>
<dbReference type="InterPro" id="IPR029025">
    <property type="entry name" value="T3SS_substrate_exporter_C"/>
</dbReference>
<keyword evidence="3" id="KW-0813">Transport</keyword>
<dbReference type="PANTHER" id="PTHR30531">
    <property type="entry name" value="FLAGELLAR BIOSYNTHETIC PROTEIN FLHB"/>
    <property type="match status" value="1"/>
</dbReference>
<dbReference type="Pfam" id="PF01312">
    <property type="entry name" value="Bac_export_2"/>
    <property type="match status" value="1"/>
</dbReference>
<evidence type="ECO:0000256" key="3">
    <source>
        <dbReference type="ARBA" id="ARBA00023225"/>
    </source>
</evidence>
<keyword evidence="6" id="KW-0812">Transmembrane</keyword>
<proteinExistence type="inferred from homology"/>
<evidence type="ECO:0000256" key="6">
    <source>
        <dbReference type="SAM" id="Phobius"/>
    </source>
</evidence>
<reference evidence="8" key="1">
    <citation type="journal article" date="2019" name="Int. J. Syst. Evol. Microbiol.">
        <title>The Global Catalogue of Microorganisms (GCM) 10K type strain sequencing project: providing services to taxonomists for standard genome sequencing and annotation.</title>
        <authorList>
            <consortium name="The Broad Institute Genomics Platform"/>
            <consortium name="The Broad Institute Genome Sequencing Center for Infectious Disease"/>
            <person name="Wu L."/>
            <person name="Ma J."/>
        </authorList>
    </citation>
    <scope>NUCLEOTIDE SEQUENCE [LARGE SCALE GENOMIC DNA]</scope>
    <source>
        <strain evidence="8">JCM 17805</strain>
    </source>
</reference>
<feature type="transmembrane region" description="Helical" evidence="6">
    <location>
        <begin position="36"/>
        <end position="56"/>
    </location>
</feature>
<keyword evidence="3" id="KW-0653">Protein transport</keyword>
<dbReference type="PANTHER" id="PTHR30531:SF12">
    <property type="entry name" value="FLAGELLAR BIOSYNTHETIC PROTEIN FLHB"/>
    <property type="match status" value="1"/>
</dbReference>
<keyword evidence="7" id="KW-0969">Cilium</keyword>
<dbReference type="PRINTS" id="PR00950">
    <property type="entry name" value="TYPE3IMSPROT"/>
</dbReference>
<keyword evidence="8" id="KW-1185">Reference proteome</keyword>
<name>A0ABP8V9H8_9GAMM</name>
<organism evidence="7 8">
    <name type="scientific">Kistimonas scapharcae</name>
    <dbReference type="NCBI Taxonomy" id="1036133"/>
    <lineage>
        <taxon>Bacteria</taxon>
        <taxon>Pseudomonadati</taxon>
        <taxon>Pseudomonadota</taxon>
        <taxon>Gammaproteobacteria</taxon>
        <taxon>Oceanospirillales</taxon>
        <taxon>Endozoicomonadaceae</taxon>
        <taxon>Kistimonas</taxon>
    </lineage>
</organism>
<comment type="similarity">
    <text evidence="1">Belongs to the type III secretion exporter family.</text>
</comment>
<evidence type="ECO:0000256" key="5">
    <source>
        <dbReference type="SAM" id="MobiDB-lite"/>
    </source>
</evidence>
<feature type="transmembrane region" description="Helical" evidence="6">
    <location>
        <begin position="145"/>
        <end position="167"/>
    </location>
</feature>
<keyword evidence="3" id="KW-1006">Bacterial flagellum protein export</keyword>
<keyword evidence="7" id="KW-0282">Flagellum</keyword>
<evidence type="ECO:0000256" key="1">
    <source>
        <dbReference type="ARBA" id="ARBA00010690"/>
    </source>
</evidence>
<evidence type="ECO:0000313" key="8">
    <source>
        <dbReference type="Proteomes" id="UP001500604"/>
    </source>
</evidence>
<dbReference type="Gene3D" id="3.40.1690.10">
    <property type="entry name" value="secretion proteins EscU"/>
    <property type="match status" value="1"/>
</dbReference>